<dbReference type="InterPro" id="IPR005952">
    <property type="entry name" value="Phosphogly_mut1"/>
</dbReference>
<accession>A0A1T4S560</accession>
<dbReference type="Gene3D" id="3.30.420.10">
    <property type="entry name" value="Ribonuclease H-like superfamily/Ribonuclease H"/>
    <property type="match status" value="1"/>
</dbReference>
<dbReference type="InterPro" id="IPR036397">
    <property type="entry name" value="RNaseH_sf"/>
</dbReference>
<dbReference type="EC" id="5.4.2.11" evidence="2"/>
<evidence type="ECO:0000256" key="1">
    <source>
        <dbReference type="ARBA" id="ARBA00006717"/>
    </source>
</evidence>
<feature type="active site" description="Proton donor/acceptor" evidence="6">
    <location>
        <position position="265"/>
    </location>
</feature>
<feature type="active site" description="Tele-phosphohistidine intermediate" evidence="5">
    <location>
        <position position="192"/>
    </location>
</feature>
<evidence type="ECO:0000313" key="10">
    <source>
        <dbReference type="EMBL" id="SKA23354.1"/>
    </source>
</evidence>
<evidence type="ECO:0000256" key="4">
    <source>
        <dbReference type="ARBA" id="ARBA00023235"/>
    </source>
</evidence>
<evidence type="ECO:0000256" key="5">
    <source>
        <dbReference type="PIRSR" id="PIRSR036922-1"/>
    </source>
</evidence>
<dbReference type="GO" id="GO:0003676">
    <property type="term" value="F:nucleic acid binding"/>
    <property type="evidence" value="ECO:0007669"/>
    <property type="project" value="InterPro"/>
</dbReference>
<dbReference type="STRING" id="1122192.SAMN02745673_03206"/>
<reference evidence="10 11" key="1">
    <citation type="submission" date="2017-02" db="EMBL/GenBank/DDBJ databases">
        <authorList>
            <person name="Peterson S.W."/>
        </authorList>
    </citation>
    <scope>NUCLEOTIDE SEQUENCE [LARGE SCALE GENOMIC DNA]</scope>
    <source>
        <strain evidence="10 11">DSM 45154</strain>
    </source>
</reference>
<dbReference type="InterPro" id="IPR012337">
    <property type="entry name" value="RNaseH-like_sf"/>
</dbReference>
<dbReference type="RefSeq" id="WP_078762485.1">
    <property type="nucleotide sequence ID" value="NZ_FUWS01000008.1"/>
</dbReference>
<dbReference type="SMART" id="SM00855">
    <property type="entry name" value="PGAM"/>
    <property type="match status" value="1"/>
</dbReference>
<dbReference type="EMBL" id="FUWS01000008">
    <property type="protein sequence ID" value="SKA23354.1"/>
    <property type="molecule type" value="Genomic_DNA"/>
</dbReference>
<dbReference type="InterPro" id="IPR014636">
    <property type="entry name" value="RNaseH/PGlycerate_mutase"/>
</dbReference>
<dbReference type="InterPro" id="IPR002156">
    <property type="entry name" value="RNaseH_domain"/>
</dbReference>
<dbReference type="SUPFAM" id="SSF53254">
    <property type="entry name" value="Phosphoglycerate mutase-like"/>
    <property type="match status" value="1"/>
</dbReference>
<evidence type="ECO:0000256" key="8">
    <source>
        <dbReference type="SAM" id="MobiDB-lite"/>
    </source>
</evidence>
<keyword evidence="11" id="KW-1185">Reference proteome</keyword>
<dbReference type="GO" id="GO:0004523">
    <property type="term" value="F:RNA-DNA hybrid ribonuclease activity"/>
    <property type="evidence" value="ECO:0007669"/>
    <property type="project" value="InterPro"/>
</dbReference>
<dbReference type="GO" id="GO:0004619">
    <property type="term" value="F:phosphoglycerate mutase activity"/>
    <property type="evidence" value="ECO:0007669"/>
    <property type="project" value="UniProtKB-EC"/>
</dbReference>
<dbReference type="InterPro" id="IPR029033">
    <property type="entry name" value="His_PPase_superfam"/>
</dbReference>
<feature type="region of interest" description="Disordered" evidence="8">
    <location>
        <begin position="142"/>
        <end position="178"/>
    </location>
</feature>
<gene>
    <name evidence="10" type="ORF">SAMN02745673_03206</name>
</gene>
<dbReference type="CDD" id="cd07067">
    <property type="entry name" value="HP_PGM_like"/>
    <property type="match status" value="1"/>
</dbReference>
<dbReference type="InterPro" id="IPR013078">
    <property type="entry name" value="His_Pase_superF_clade-1"/>
</dbReference>
<organism evidence="10 11">
    <name type="scientific">Marinactinospora thermotolerans DSM 45154</name>
    <dbReference type="NCBI Taxonomy" id="1122192"/>
    <lineage>
        <taxon>Bacteria</taxon>
        <taxon>Bacillati</taxon>
        <taxon>Actinomycetota</taxon>
        <taxon>Actinomycetes</taxon>
        <taxon>Streptosporangiales</taxon>
        <taxon>Nocardiopsidaceae</taxon>
        <taxon>Marinactinospora</taxon>
    </lineage>
</organism>
<protein>
    <recommendedName>
        <fullName evidence="2">phosphoglycerate mutase (2,3-diphosphoglycerate-dependent)</fullName>
        <ecNumber evidence="2">5.4.2.11</ecNumber>
    </recommendedName>
</protein>
<evidence type="ECO:0000256" key="2">
    <source>
        <dbReference type="ARBA" id="ARBA00012028"/>
    </source>
</evidence>
<dbReference type="GO" id="GO:0006096">
    <property type="term" value="P:glycolytic process"/>
    <property type="evidence" value="ECO:0007669"/>
    <property type="project" value="UniProtKB-KW"/>
</dbReference>
<dbReference type="Pfam" id="PF13456">
    <property type="entry name" value="RVT_3"/>
    <property type="match status" value="1"/>
</dbReference>
<comment type="similarity">
    <text evidence="1">Belongs to the phosphoglycerate mutase family. BPG-dependent PGAM subfamily.</text>
</comment>
<evidence type="ECO:0000313" key="11">
    <source>
        <dbReference type="Proteomes" id="UP000190637"/>
    </source>
</evidence>
<dbReference type="PROSITE" id="PS50879">
    <property type="entry name" value="RNASE_H_1"/>
    <property type="match status" value="1"/>
</dbReference>
<sequence length="390" mass="41980">MSRRVVVEADGGSRGNPGPAGFGALVRDAGTGELLAEVAESIGVATNNVAEYRGLIAGLEAAARIAPDAQVEVRMDSKLVVEQMSGRWRIKHPDMQPLARRARDVAAGFGGVRYTWVPRAENGHADRLANEAMDAAAKGRPIHREAAAERPRQLTLSEEPGERAAEQAGAPSAVPGWAAPDMRPTRLLLLRHGQTPLSVDRRFAGVGDVELTAEGHEQARAAARRLAGRGIDVVVTSPLRRSRDTAAHVVEETAVPVEVEDGFREVDFGEWEGLTFAEARERFPEEVTRWLADPEIAPPGGESFAAAARRVAAARDRLLARHVGRTVLVVSHVTPIKVLLQQAMLAPPQALYRMHLDVACLSEVHCFADGPMVVRSFNDTAHLERGVPAG</sequence>
<evidence type="ECO:0000256" key="7">
    <source>
        <dbReference type="PIRSR" id="PIRSR613078-2"/>
    </source>
</evidence>
<dbReference type="Proteomes" id="UP000190637">
    <property type="component" value="Unassembled WGS sequence"/>
</dbReference>
<evidence type="ECO:0000259" key="9">
    <source>
        <dbReference type="PROSITE" id="PS50879"/>
    </source>
</evidence>
<proteinExistence type="inferred from homology"/>
<evidence type="ECO:0000256" key="3">
    <source>
        <dbReference type="ARBA" id="ARBA00023152"/>
    </source>
</evidence>
<dbReference type="SUPFAM" id="SSF53098">
    <property type="entry name" value="Ribonuclease H-like"/>
    <property type="match status" value="1"/>
</dbReference>
<keyword evidence="4" id="KW-0413">Isomerase</keyword>
<feature type="compositionally biased region" description="Basic and acidic residues" evidence="8">
    <location>
        <begin position="142"/>
        <end position="152"/>
    </location>
</feature>
<dbReference type="Pfam" id="PF00300">
    <property type="entry name" value="His_Phos_1"/>
    <property type="match status" value="1"/>
</dbReference>
<feature type="active site" description="Proton donor/acceptor; for phosphatase activity" evidence="5">
    <location>
        <position position="265"/>
    </location>
</feature>
<dbReference type="AlphaFoldDB" id="A0A1T4S560"/>
<feature type="region of interest" description="Disordered" evidence="8">
    <location>
        <begin position="1"/>
        <end position="20"/>
    </location>
</feature>
<name>A0A1T4S560_9ACTN</name>
<dbReference type="NCBIfam" id="NF005567">
    <property type="entry name" value="PRK07238.1"/>
    <property type="match status" value="1"/>
</dbReference>
<feature type="domain" description="RNase H type-1" evidence="9">
    <location>
        <begin position="1"/>
        <end position="142"/>
    </location>
</feature>
<dbReference type="CDD" id="cd09279">
    <property type="entry name" value="RNase_HI_like"/>
    <property type="match status" value="1"/>
</dbReference>
<dbReference type="PANTHER" id="PTHR11931">
    <property type="entry name" value="PHOSPHOGLYCERATE MUTASE"/>
    <property type="match status" value="1"/>
</dbReference>
<dbReference type="Gene3D" id="3.40.50.1240">
    <property type="entry name" value="Phosphoglycerate mutase-like"/>
    <property type="match status" value="1"/>
</dbReference>
<keyword evidence="3" id="KW-0324">Glycolysis</keyword>
<dbReference type="OrthoDB" id="5296884at2"/>
<evidence type="ECO:0000256" key="6">
    <source>
        <dbReference type="PIRSR" id="PIRSR613078-1"/>
    </source>
</evidence>
<feature type="binding site" evidence="7">
    <location>
        <position position="241"/>
    </location>
    <ligand>
        <name>substrate</name>
    </ligand>
</feature>
<dbReference type="PIRSF" id="PIRSF036922">
    <property type="entry name" value="RNaseH_PGAM"/>
    <property type="match status" value="1"/>
</dbReference>